<comment type="caution">
    <text evidence="2">The sequence shown here is derived from an EMBL/GenBank/DDBJ whole genome shotgun (WGS) entry which is preliminary data.</text>
</comment>
<keyword evidence="1" id="KW-1133">Transmembrane helix</keyword>
<evidence type="ECO:0000313" key="3">
    <source>
        <dbReference type="Proteomes" id="UP000028582"/>
    </source>
</evidence>
<name>A0A080ZJU0_PHYNI</name>
<dbReference type="EMBL" id="ANJA01002967">
    <property type="protein sequence ID" value="ETO66901.1"/>
    <property type="molecule type" value="Genomic_DNA"/>
</dbReference>
<accession>A0A080ZJU0</accession>
<evidence type="ECO:0000256" key="1">
    <source>
        <dbReference type="SAM" id="Phobius"/>
    </source>
</evidence>
<protein>
    <submittedName>
        <fullName evidence="2">Uncharacterized protein</fullName>
    </submittedName>
</protein>
<sequence>MITVNYTTEDLKSAPFVGKTSGYSVTFLLWTISFFYQLCDACALFLAQTT</sequence>
<proteinExistence type="predicted"/>
<reference evidence="2 3" key="1">
    <citation type="submission" date="2013-11" db="EMBL/GenBank/DDBJ databases">
        <title>The Genome Sequence of Phytophthora parasitica P1976.</title>
        <authorList>
            <consortium name="The Broad Institute Genomics Platform"/>
            <person name="Russ C."/>
            <person name="Tyler B."/>
            <person name="Panabieres F."/>
            <person name="Shan W."/>
            <person name="Tripathy S."/>
            <person name="Grunwald N."/>
            <person name="Machado M."/>
            <person name="Johnson C.S."/>
            <person name="Walker B."/>
            <person name="Young S."/>
            <person name="Zeng Q."/>
            <person name="Gargeya S."/>
            <person name="Fitzgerald M."/>
            <person name="Haas B."/>
            <person name="Abouelleil A."/>
            <person name="Allen A.W."/>
            <person name="Alvarado L."/>
            <person name="Arachchi H.M."/>
            <person name="Berlin A.M."/>
            <person name="Chapman S.B."/>
            <person name="Gainer-Dewar J."/>
            <person name="Goldberg J."/>
            <person name="Griggs A."/>
            <person name="Gujja S."/>
            <person name="Hansen M."/>
            <person name="Howarth C."/>
            <person name="Imamovic A."/>
            <person name="Ireland A."/>
            <person name="Larimer J."/>
            <person name="McCowan C."/>
            <person name="Murphy C."/>
            <person name="Pearson M."/>
            <person name="Poon T.W."/>
            <person name="Priest M."/>
            <person name="Roberts A."/>
            <person name="Saif S."/>
            <person name="Shea T."/>
            <person name="Sisk P."/>
            <person name="Sykes S."/>
            <person name="Wortman J."/>
            <person name="Nusbaum C."/>
            <person name="Birren B."/>
        </authorList>
    </citation>
    <scope>NUCLEOTIDE SEQUENCE [LARGE SCALE GENOMIC DNA]</scope>
    <source>
        <strain evidence="2 3">P1976</strain>
    </source>
</reference>
<organism evidence="2 3">
    <name type="scientific">Phytophthora nicotianae P1976</name>
    <dbReference type="NCBI Taxonomy" id="1317066"/>
    <lineage>
        <taxon>Eukaryota</taxon>
        <taxon>Sar</taxon>
        <taxon>Stramenopiles</taxon>
        <taxon>Oomycota</taxon>
        <taxon>Peronosporomycetes</taxon>
        <taxon>Peronosporales</taxon>
        <taxon>Peronosporaceae</taxon>
        <taxon>Phytophthora</taxon>
    </lineage>
</organism>
<keyword evidence="1" id="KW-0812">Transmembrane</keyword>
<keyword evidence="1" id="KW-0472">Membrane</keyword>
<dbReference type="AlphaFoldDB" id="A0A080ZJU0"/>
<dbReference type="Proteomes" id="UP000028582">
    <property type="component" value="Unassembled WGS sequence"/>
</dbReference>
<gene>
    <name evidence="2" type="ORF">F444_16041</name>
</gene>
<feature type="transmembrane region" description="Helical" evidence="1">
    <location>
        <begin position="27"/>
        <end position="47"/>
    </location>
</feature>
<evidence type="ECO:0000313" key="2">
    <source>
        <dbReference type="EMBL" id="ETO66901.1"/>
    </source>
</evidence>